<evidence type="ECO:0000256" key="3">
    <source>
        <dbReference type="ARBA" id="ARBA00022840"/>
    </source>
</evidence>
<feature type="binding site" evidence="6">
    <location>
        <position position="122"/>
    </location>
    <ligand>
        <name>L-glutamine</name>
        <dbReference type="ChEBI" id="CHEBI:58359"/>
    </ligand>
</feature>
<evidence type="ECO:0000259" key="8">
    <source>
        <dbReference type="PROSITE" id="PS51278"/>
    </source>
</evidence>
<dbReference type="Gene3D" id="3.60.20.10">
    <property type="entry name" value="Glutamine Phosphoribosylpyrophosphate, subunit 1, domain 1"/>
    <property type="match status" value="1"/>
</dbReference>
<dbReference type="CDD" id="cd01991">
    <property type="entry name" value="Asn_synthase_B_C"/>
    <property type="match status" value="1"/>
</dbReference>
<dbReference type="InterPro" id="IPR006426">
    <property type="entry name" value="Asn_synth_AEB"/>
</dbReference>
<dbReference type="InterPro" id="IPR001962">
    <property type="entry name" value="Asn_synthase"/>
</dbReference>
<dbReference type="CDD" id="cd00712">
    <property type="entry name" value="AsnB"/>
    <property type="match status" value="1"/>
</dbReference>
<evidence type="ECO:0000256" key="5">
    <source>
        <dbReference type="PIRNR" id="PIRNR001589"/>
    </source>
</evidence>
<organism evidence="9 10">
    <name type="scientific">Pseudopithomyces chartarum</name>
    <dbReference type="NCBI Taxonomy" id="1892770"/>
    <lineage>
        <taxon>Eukaryota</taxon>
        <taxon>Fungi</taxon>
        <taxon>Dikarya</taxon>
        <taxon>Ascomycota</taxon>
        <taxon>Pezizomycotina</taxon>
        <taxon>Dothideomycetes</taxon>
        <taxon>Pleosporomycetidae</taxon>
        <taxon>Pleosporales</taxon>
        <taxon>Massarineae</taxon>
        <taxon>Didymosphaeriaceae</taxon>
        <taxon>Pseudopithomyces</taxon>
    </lineage>
</organism>
<dbReference type="InterPro" id="IPR014729">
    <property type="entry name" value="Rossmann-like_a/b/a_fold"/>
</dbReference>
<evidence type="ECO:0000256" key="1">
    <source>
        <dbReference type="ARBA" id="ARBA00005752"/>
    </source>
</evidence>
<evidence type="ECO:0000313" key="9">
    <source>
        <dbReference type="EMBL" id="KAK3217399.1"/>
    </source>
</evidence>
<dbReference type="InterPro" id="IPR033738">
    <property type="entry name" value="AsnB_N"/>
</dbReference>
<dbReference type="Gene3D" id="3.40.50.620">
    <property type="entry name" value="HUPs"/>
    <property type="match status" value="1"/>
</dbReference>
<dbReference type="PIRSF" id="PIRSF001589">
    <property type="entry name" value="Asn_synthetase_glu-h"/>
    <property type="match status" value="1"/>
</dbReference>
<dbReference type="InterPro" id="IPR051786">
    <property type="entry name" value="ASN_synthetase/amidase"/>
</dbReference>
<evidence type="ECO:0000256" key="4">
    <source>
        <dbReference type="ARBA" id="ARBA00022962"/>
    </source>
</evidence>
<dbReference type="PROSITE" id="PS51278">
    <property type="entry name" value="GATASE_TYPE_2"/>
    <property type="match status" value="1"/>
</dbReference>
<dbReference type="InterPro" id="IPR029055">
    <property type="entry name" value="Ntn_hydrolases_N"/>
</dbReference>
<name>A0AAN6M740_9PLEO</name>
<evidence type="ECO:0000256" key="7">
    <source>
        <dbReference type="PIRSR" id="PIRSR001589-3"/>
    </source>
</evidence>
<dbReference type="SUPFAM" id="SSF56235">
    <property type="entry name" value="N-terminal nucleophile aminohydrolases (Ntn hydrolases)"/>
    <property type="match status" value="1"/>
</dbReference>
<evidence type="ECO:0000256" key="2">
    <source>
        <dbReference type="ARBA" id="ARBA00022741"/>
    </source>
</evidence>
<keyword evidence="3 5" id="KW-0067">ATP-binding</keyword>
<dbReference type="SUPFAM" id="SSF52402">
    <property type="entry name" value="Adenine nucleotide alpha hydrolases-like"/>
    <property type="match status" value="1"/>
</dbReference>
<dbReference type="NCBIfam" id="TIGR01536">
    <property type="entry name" value="asn_synth_AEB"/>
    <property type="match status" value="1"/>
</dbReference>
<evidence type="ECO:0000313" key="10">
    <source>
        <dbReference type="Proteomes" id="UP001280581"/>
    </source>
</evidence>
<dbReference type="GO" id="GO:0004066">
    <property type="term" value="F:asparagine synthase (glutamine-hydrolyzing) activity"/>
    <property type="evidence" value="ECO:0007669"/>
    <property type="project" value="InterPro"/>
</dbReference>
<evidence type="ECO:0000256" key="6">
    <source>
        <dbReference type="PIRSR" id="PIRSR001589-2"/>
    </source>
</evidence>
<dbReference type="EMBL" id="WVTA01000001">
    <property type="protein sequence ID" value="KAK3217399.1"/>
    <property type="molecule type" value="Genomic_DNA"/>
</dbReference>
<feature type="domain" description="Glutamine amidotransferase type-2" evidence="8">
    <location>
        <begin position="2"/>
        <end position="231"/>
    </location>
</feature>
<keyword evidence="10" id="KW-1185">Reference proteome</keyword>
<comment type="caution">
    <text evidence="9">The sequence shown here is derived from an EMBL/GenBank/DDBJ whole genome shotgun (WGS) entry which is preliminary data.</text>
</comment>
<gene>
    <name evidence="9" type="ORF">GRF29_1g2986280</name>
</gene>
<dbReference type="AlphaFoldDB" id="A0AAN6M740"/>
<dbReference type="Pfam" id="PF00733">
    <property type="entry name" value="Asn_synthase"/>
    <property type="match status" value="1"/>
</dbReference>
<feature type="binding site" evidence="6">
    <location>
        <position position="323"/>
    </location>
    <ligand>
        <name>ATP</name>
        <dbReference type="ChEBI" id="CHEBI:30616"/>
    </ligand>
</feature>
<protein>
    <recommendedName>
        <fullName evidence="8">Glutamine amidotransferase type-2 domain-containing protein</fullName>
    </recommendedName>
</protein>
<dbReference type="GO" id="GO:0006529">
    <property type="term" value="P:asparagine biosynthetic process"/>
    <property type="evidence" value="ECO:0007669"/>
    <property type="project" value="InterPro"/>
</dbReference>
<dbReference type="GO" id="GO:0005829">
    <property type="term" value="C:cytosol"/>
    <property type="evidence" value="ECO:0007669"/>
    <property type="project" value="TreeGrafter"/>
</dbReference>
<dbReference type="Pfam" id="PF13537">
    <property type="entry name" value="GATase_7"/>
    <property type="match status" value="1"/>
</dbReference>
<keyword evidence="2 5" id="KW-0547">Nucleotide-binding</keyword>
<dbReference type="PANTHER" id="PTHR43284">
    <property type="entry name" value="ASPARAGINE SYNTHETASE (GLUTAMINE-HYDROLYZING)"/>
    <property type="match status" value="1"/>
</dbReference>
<accession>A0AAN6M740</accession>
<sequence>MCGISCTIALKGKAPKLNNHGVKNLAEAYERERTILSKQMEESLETIKHRGPDDRGYWFSDYNRVALGHVRLSILDLSPAAQQPFHDAEGTVHAVVCGEFYDWESIRADLIEKGHQFGSNCDSEILVALYKEYGMSMTEYLRGEFAFVLYDSKSEVVLAARDRYGVKPLFYTIHEGRLLIASEMKAFLAFGWQPEWDVQSIVQNGFLIDTRTVFQDVQRIQAGRYLSVQSFSTIAQIEYWDIEYSDKHVIETRTEEEMIQGVRERLLDAIRVRLRADVPVGIFLSGGLDSSTIAGMIKHLMLERGVNLGNGESATTNINCFSIKFMEAPGDDFDEEPIAQRTAEWLGVKKHVVRMTEDVFVKHYSDSIWYCETPFLDLNFIGKVALSKLTREKGVKVILTGEGSDEQFAGYGQLLADFLREPDMSQSTTILPDDLRLELLAVEETEYRGDHRSPKNMRTVDPPSSTYAKRQINNVNTISATANLSLQPILAPWTSQEFGTQDFRVTGVHHLLSGTIRKKMQSKWHTLHSALYIWQKILLQNILLVTLGDRVEMSHSIEGRQPFLDHNLTEYVNGLPPSVKFRRDGQFVNEKWILKEAAKPFITEELYKRRKHPFTAPAVYPADGPLHRYFSGLMTKENIERLGFLDWEKCKNLVEDAFVHERAERMRKVFMVTQLIELGRLFGVKPARREFFDGGDGLLGNAQARL</sequence>
<reference evidence="9 10" key="1">
    <citation type="submission" date="2021-02" db="EMBL/GenBank/DDBJ databases">
        <title>Genome assembly of Pseudopithomyces chartarum.</title>
        <authorList>
            <person name="Jauregui R."/>
            <person name="Singh J."/>
            <person name="Voisey C."/>
        </authorList>
    </citation>
    <scope>NUCLEOTIDE SEQUENCE [LARGE SCALE GENOMIC DNA]</scope>
    <source>
        <strain evidence="9 10">AGR01</strain>
    </source>
</reference>
<dbReference type="PANTHER" id="PTHR43284:SF1">
    <property type="entry name" value="ASPARAGINE SYNTHETASE"/>
    <property type="match status" value="1"/>
</dbReference>
<dbReference type="Proteomes" id="UP001280581">
    <property type="component" value="Unassembled WGS sequence"/>
</dbReference>
<dbReference type="InterPro" id="IPR017932">
    <property type="entry name" value="GATase_2_dom"/>
</dbReference>
<proteinExistence type="inferred from homology"/>
<keyword evidence="4" id="KW-0315">Glutamine amidotransferase</keyword>
<comment type="similarity">
    <text evidence="1">Belongs to the asparagine synthetase family.</text>
</comment>
<feature type="site" description="Important for beta-aspartyl-AMP intermediate formation" evidence="7">
    <location>
        <position position="402"/>
    </location>
</feature>
<dbReference type="GO" id="GO:0005524">
    <property type="term" value="F:ATP binding"/>
    <property type="evidence" value="ECO:0007669"/>
    <property type="project" value="UniProtKB-KW"/>
</dbReference>